<protein>
    <submittedName>
        <fullName evidence="3">Cytochrome C</fullName>
    </submittedName>
</protein>
<reference evidence="3" key="2">
    <citation type="journal article" date="2021" name="Microbiome">
        <title>Successional dynamics and alternative stable states in a saline activated sludge microbial community over 9 years.</title>
        <authorList>
            <person name="Wang Y."/>
            <person name="Ye J."/>
            <person name="Ju F."/>
            <person name="Liu L."/>
            <person name="Boyd J.A."/>
            <person name="Deng Y."/>
            <person name="Parks D.H."/>
            <person name="Jiang X."/>
            <person name="Yin X."/>
            <person name="Woodcroft B.J."/>
            <person name="Tyson G.W."/>
            <person name="Hugenholtz P."/>
            <person name="Polz M.F."/>
            <person name="Zhang T."/>
        </authorList>
    </citation>
    <scope>NUCLEOTIDE SEQUENCE</scope>
    <source>
        <strain evidence="3">HKST-UBA02</strain>
    </source>
</reference>
<keyword evidence="2" id="KW-0732">Signal</keyword>
<evidence type="ECO:0000256" key="2">
    <source>
        <dbReference type="SAM" id="SignalP"/>
    </source>
</evidence>
<accession>A0A956NDK9</accession>
<feature type="non-terminal residue" evidence="3">
    <location>
        <position position="120"/>
    </location>
</feature>
<organism evidence="3 4">
    <name type="scientific">Eiseniibacteriota bacterium</name>
    <dbReference type="NCBI Taxonomy" id="2212470"/>
    <lineage>
        <taxon>Bacteria</taxon>
        <taxon>Candidatus Eiseniibacteriota</taxon>
    </lineage>
</organism>
<comment type="caution">
    <text evidence="3">The sequence shown here is derived from an EMBL/GenBank/DDBJ whole genome shotgun (WGS) entry which is preliminary data.</text>
</comment>
<name>A0A956NDK9_UNCEI</name>
<feature type="chain" id="PRO_5037535518" evidence="2">
    <location>
        <begin position="24"/>
        <end position="120"/>
    </location>
</feature>
<proteinExistence type="predicted"/>
<feature type="region of interest" description="Disordered" evidence="1">
    <location>
        <begin position="100"/>
        <end position="120"/>
    </location>
</feature>
<dbReference type="SUPFAM" id="SSF48695">
    <property type="entry name" value="Multiheme cytochromes"/>
    <property type="match status" value="1"/>
</dbReference>
<gene>
    <name evidence="3" type="ORF">KDA27_11820</name>
</gene>
<sequence length="120" mass="12408">MHKTLTLAAAVVAVGALSTGALAFHDGGVAECAGCHTMHNSQDGALVTDPGGHAYLLKAANATDQCLSCHANYGQFRNGEGFGPGGDFYWVTKSWTWESHGTHTSTGDSHGHNVISPARG</sequence>
<evidence type="ECO:0000256" key="1">
    <source>
        <dbReference type="SAM" id="MobiDB-lite"/>
    </source>
</evidence>
<feature type="signal peptide" evidence="2">
    <location>
        <begin position="1"/>
        <end position="23"/>
    </location>
</feature>
<dbReference type="Proteomes" id="UP000739538">
    <property type="component" value="Unassembled WGS sequence"/>
</dbReference>
<evidence type="ECO:0000313" key="4">
    <source>
        <dbReference type="Proteomes" id="UP000739538"/>
    </source>
</evidence>
<dbReference type="AlphaFoldDB" id="A0A956NDK9"/>
<evidence type="ECO:0000313" key="3">
    <source>
        <dbReference type="EMBL" id="MCA9756481.1"/>
    </source>
</evidence>
<reference evidence="3" key="1">
    <citation type="submission" date="2020-04" db="EMBL/GenBank/DDBJ databases">
        <authorList>
            <person name="Zhang T."/>
        </authorList>
    </citation>
    <scope>NUCLEOTIDE SEQUENCE</scope>
    <source>
        <strain evidence="3">HKST-UBA02</strain>
    </source>
</reference>
<dbReference type="InterPro" id="IPR036280">
    <property type="entry name" value="Multihaem_cyt_sf"/>
</dbReference>
<dbReference type="EMBL" id="JAGQHS010000054">
    <property type="protein sequence ID" value="MCA9756481.1"/>
    <property type="molecule type" value="Genomic_DNA"/>
</dbReference>